<dbReference type="EMBL" id="AGNL01045142">
    <property type="protein sequence ID" value="EJK49083.1"/>
    <property type="molecule type" value="Genomic_DNA"/>
</dbReference>
<protein>
    <submittedName>
        <fullName evidence="3">Uncharacterized protein</fullName>
    </submittedName>
</protein>
<feature type="compositionally biased region" description="Basic residues" evidence="1">
    <location>
        <begin position="96"/>
        <end position="109"/>
    </location>
</feature>
<comment type="caution">
    <text evidence="3">The sequence shown here is derived from an EMBL/GenBank/DDBJ whole genome shotgun (WGS) entry which is preliminary data.</text>
</comment>
<evidence type="ECO:0000313" key="4">
    <source>
        <dbReference type="Proteomes" id="UP000266841"/>
    </source>
</evidence>
<feature type="region of interest" description="Disordered" evidence="1">
    <location>
        <begin position="229"/>
        <end position="260"/>
    </location>
</feature>
<dbReference type="Proteomes" id="UP000266841">
    <property type="component" value="Unassembled WGS sequence"/>
</dbReference>
<sequence>MFVPSPVPRSRSLSSLGDVPDGLTDGKTASFRLDAPSNEDQQGGEQQQGSKEERQKRKDADEEAVVVERMNRKYHKEMKKMEKTSRTANATYNRGSKPRKRPTPKKKSPLPKDGMDVISGLRCGSMEVALSSQADLLTTFQTYSDTCTSVSNQPPPPPQNRQRSPATYRRLSQEKPTKPAVVLSPNLTHGFLLPQQNANGANLVRERQSREDSGLLRRLRGGVQSQECHYKEEHTPESLRHLDVGLPKSPNRVPSPSLNRGGCLSQRRGLRIVPALSTLLRVLTIIFSILASNARLASNFSSARSLSLWLESPILQLVRVNLAVLQNVFITIELDFGIPVLLPRKTLDSFLYRGFLVQAVGMIDLLLNKPSKLEDLRDEGGFWATTASISTATISVASRGLICCGVLYMFLASLGYNASHRRKKEVVGLQKTPKRKL</sequence>
<name>K0R6S7_THAOC</name>
<organism evidence="3 4">
    <name type="scientific">Thalassiosira oceanica</name>
    <name type="common">Marine diatom</name>
    <dbReference type="NCBI Taxonomy" id="159749"/>
    <lineage>
        <taxon>Eukaryota</taxon>
        <taxon>Sar</taxon>
        <taxon>Stramenopiles</taxon>
        <taxon>Ochrophyta</taxon>
        <taxon>Bacillariophyta</taxon>
        <taxon>Coscinodiscophyceae</taxon>
        <taxon>Thalassiosirophycidae</taxon>
        <taxon>Thalassiosirales</taxon>
        <taxon>Thalassiosiraceae</taxon>
        <taxon>Thalassiosira</taxon>
    </lineage>
</organism>
<feature type="compositionally biased region" description="Basic and acidic residues" evidence="1">
    <location>
        <begin position="229"/>
        <end position="243"/>
    </location>
</feature>
<keyword evidence="2" id="KW-1133">Transmembrane helix</keyword>
<keyword evidence="2" id="KW-0812">Transmembrane</keyword>
<feature type="transmembrane region" description="Helical" evidence="2">
    <location>
        <begin position="387"/>
        <end position="414"/>
    </location>
</feature>
<reference evidence="3 4" key="1">
    <citation type="journal article" date="2012" name="Genome Biol.">
        <title>Genome and low-iron response of an oceanic diatom adapted to chronic iron limitation.</title>
        <authorList>
            <person name="Lommer M."/>
            <person name="Specht M."/>
            <person name="Roy A.S."/>
            <person name="Kraemer L."/>
            <person name="Andreson R."/>
            <person name="Gutowska M.A."/>
            <person name="Wolf J."/>
            <person name="Bergner S.V."/>
            <person name="Schilhabel M.B."/>
            <person name="Klostermeier U.C."/>
            <person name="Beiko R.G."/>
            <person name="Rosenstiel P."/>
            <person name="Hippler M."/>
            <person name="Laroche J."/>
        </authorList>
    </citation>
    <scope>NUCLEOTIDE SEQUENCE [LARGE SCALE GENOMIC DNA]</scope>
    <source>
        <strain evidence="3 4">CCMP1005</strain>
    </source>
</reference>
<dbReference type="AlphaFoldDB" id="K0R6S7"/>
<evidence type="ECO:0000256" key="1">
    <source>
        <dbReference type="SAM" id="MobiDB-lite"/>
    </source>
</evidence>
<feature type="compositionally biased region" description="Basic and acidic residues" evidence="1">
    <location>
        <begin position="50"/>
        <end position="60"/>
    </location>
</feature>
<feature type="compositionally biased region" description="Low complexity" evidence="1">
    <location>
        <begin position="1"/>
        <end position="16"/>
    </location>
</feature>
<accession>K0R6S7</accession>
<evidence type="ECO:0000313" key="3">
    <source>
        <dbReference type="EMBL" id="EJK49083.1"/>
    </source>
</evidence>
<evidence type="ECO:0000256" key="2">
    <source>
        <dbReference type="SAM" id="Phobius"/>
    </source>
</evidence>
<feature type="region of interest" description="Disordered" evidence="1">
    <location>
        <begin position="1"/>
        <end position="118"/>
    </location>
</feature>
<keyword evidence="4" id="KW-1185">Reference proteome</keyword>
<gene>
    <name evidence="3" type="ORF">THAOC_32077</name>
</gene>
<keyword evidence="2" id="KW-0472">Membrane</keyword>
<feature type="region of interest" description="Disordered" evidence="1">
    <location>
        <begin position="146"/>
        <end position="177"/>
    </location>
</feature>
<proteinExistence type="predicted"/>